<keyword evidence="1" id="KW-0472">Membrane</keyword>
<accession>A0A7X9FQZ3</accession>
<keyword evidence="1" id="KW-0812">Transmembrane</keyword>
<dbReference type="AlphaFoldDB" id="A0A7X9FQZ3"/>
<reference evidence="2 3" key="1">
    <citation type="journal article" date="2020" name="Biotechnol. Biofuels">
        <title>New insights from the biogas microbiome by comprehensive genome-resolved metagenomics of nearly 1600 species originating from multiple anaerobic digesters.</title>
        <authorList>
            <person name="Campanaro S."/>
            <person name="Treu L."/>
            <person name="Rodriguez-R L.M."/>
            <person name="Kovalovszki A."/>
            <person name="Ziels R.M."/>
            <person name="Maus I."/>
            <person name="Zhu X."/>
            <person name="Kougias P.G."/>
            <person name="Basile A."/>
            <person name="Luo G."/>
            <person name="Schluter A."/>
            <person name="Konstantinidis K.T."/>
            <person name="Angelidaki I."/>
        </authorList>
    </citation>
    <scope>NUCLEOTIDE SEQUENCE [LARGE SCALE GENOMIC DNA]</scope>
    <source>
        <strain evidence="2">AS27yjCOA_65</strain>
    </source>
</reference>
<dbReference type="EMBL" id="JAAZON010000243">
    <property type="protein sequence ID" value="NMC62659.1"/>
    <property type="molecule type" value="Genomic_DNA"/>
</dbReference>
<name>A0A7X9FQZ3_9DELT</name>
<evidence type="ECO:0000313" key="3">
    <source>
        <dbReference type="Proteomes" id="UP000524246"/>
    </source>
</evidence>
<evidence type="ECO:0000313" key="2">
    <source>
        <dbReference type="EMBL" id="NMC62659.1"/>
    </source>
</evidence>
<keyword evidence="1" id="KW-1133">Transmembrane helix</keyword>
<comment type="caution">
    <text evidence="2">The sequence shown here is derived from an EMBL/GenBank/DDBJ whole genome shotgun (WGS) entry which is preliminary data.</text>
</comment>
<dbReference type="Proteomes" id="UP000524246">
    <property type="component" value="Unassembled WGS sequence"/>
</dbReference>
<sequence length="74" mass="8052">MLDILANICSTVAFEAIKHGGKNIIDQMKEEKLEKIRSDKRNKRNKAIITTASIAAVIGAGTLIIGKSDKEISK</sequence>
<feature type="transmembrane region" description="Helical" evidence="1">
    <location>
        <begin position="47"/>
        <end position="66"/>
    </location>
</feature>
<gene>
    <name evidence="2" type="ORF">GYA55_05755</name>
</gene>
<evidence type="ECO:0000256" key="1">
    <source>
        <dbReference type="SAM" id="Phobius"/>
    </source>
</evidence>
<proteinExistence type="predicted"/>
<protein>
    <submittedName>
        <fullName evidence="2">Uncharacterized protein</fullName>
    </submittedName>
</protein>
<organism evidence="2 3">
    <name type="scientific">SAR324 cluster bacterium</name>
    <dbReference type="NCBI Taxonomy" id="2024889"/>
    <lineage>
        <taxon>Bacteria</taxon>
        <taxon>Deltaproteobacteria</taxon>
        <taxon>SAR324 cluster</taxon>
    </lineage>
</organism>